<keyword evidence="2" id="KW-1185">Reference proteome</keyword>
<evidence type="ECO:0000313" key="3">
    <source>
        <dbReference type="RefSeq" id="XP_071917994.1"/>
    </source>
</evidence>
<gene>
    <name evidence="3" type="primary">LOC113704456</name>
</gene>
<reference evidence="3" key="1">
    <citation type="submission" date="2025-08" db="UniProtKB">
        <authorList>
            <consortium name="RefSeq"/>
        </authorList>
    </citation>
    <scope>IDENTIFICATION</scope>
    <source>
        <tissue evidence="3">Leaves</tissue>
    </source>
</reference>
<evidence type="ECO:0000259" key="1">
    <source>
        <dbReference type="PROSITE" id="PS50144"/>
    </source>
</evidence>
<dbReference type="Proteomes" id="UP001652660">
    <property type="component" value="Chromosome 8e"/>
</dbReference>
<dbReference type="Pfam" id="PF22486">
    <property type="entry name" value="MATH_2"/>
    <property type="match status" value="2"/>
</dbReference>
<sequence length="319" mass="36510">MAEESKDLSLMVPAAVGSCDLMNAVVRKAPPAHYILKIDSYSFLLAILKIKGASFYSTDIFEASGYKWRLYFYPDGDKERYGEGCISLYVSIEDTSALQPGWEIDANVRFFVYDQIRDEYLMFQDTKRLHEINKECGIAQLLDLSYFKNPTNGFLFRDKCVVGVEIFANIYTGVGECLPAPEKFYYNPYTWKINDYSKRANVLYSEVFVRGNHHWKLRLCPKGDFGQEAKSLSLYLELVESEPATRIYADYKFQLKNQESGEDFELTGLDVFSSSTPSWGFSEFLSINDVEDSSKGFLVEDVLIIQVEIIHISAVKKFS</sequence>
<name>A0ABM4VEQ2_COFAR</name>
<dbReference type="SMART" id="SM00061">
    <property type="entry name" value="MATH"/>
    <property type="match status" value="2"/>
</dbReference>
<proteinExistence type="predicted"/>
<dbReference type="CDD" id="cd00121">
    <property type="entry name" value="MATH"/>
    <property type="match status" value="2"/>
</dbReference>
<protein>
    <recommendedName>
        <fullName evidence="1">MATH domain-containing protein</fullName>
    </recommendedName>
</protein>
<dbReference type="GeneID" id="113704456"/>
<dbReference type="Gene3D" id="2.60.210.10">
    <property type="entry name" value="Apoptosis, Tumor Necrosis Factor Receptor Associated Protein 2, Chain A"/>
    <property type="match status" value="2"/>
</dbReference>
<feature type="domain" description="MATH" evidence="1">
    <location>
        <begin position="31"/>
        <end position="166"/>
    </location>
</feature>
<dbReference type="PROSITE" id="PS51257">
    <property type="entry name" value="PROKAR_LIPOPROTEIN"/>
    <property type="match status" value="1"/>
</dbReference>
<dbReference type="PROSITE" id="PS50144">
    <property type="entry name" value="MATH"/>
    <property type="match status" value="2"/>
</dbReference>
<dbReference type="InterPro" id="IPR002083">
    <property type="entry name" value="MATH/TRAF_dom"/>
</dbReference>
<dbReference type="SUPFAM" id="SSF49599">
    <property type="entry name" value="TRAF domain-like"/>
    <property type="match status" value="2"/>
</dbReference>
<dbReference type="PANTHER" id="PTHR46162">
    <property type="entry name" value="TRAF-LIKE FAMILY PROTEIN"/>
    <property type="match status" value="1"/>
</dbReference>
<organism evidence="2 3">
    <name type="scientific">Coffea arabica</name>
    <name type="common">Arabian coffee</name>
    <dbReference type="NCBI Taxonomy" id="13443"/>
    <lineage>
        <taxon>Eukaryota</taxon>
        <taxon>Viridiplantae</taxon>
        <taxon>Streptophyta</taxon>
        <taxon>Embryophyta</taxon>
        <taxon>Tracheophyta</taxon>
        <taxon>Spermatophyta</taxon>
        <taxon>Magnoliopsida</taxon>
        <taxon>eudicotyledons</taxon>
        <taxon>Gunneridae</taxon>
        <taxon>Pentapetalae</taxon>
        <taxon>asterids</taxon>
        <taxon>lamiids</taxon>
        <taxon>Gentianales</taxon>
        <taxon>Rubiaceae</taxon>
        <taxon>Ixoroideae</taxon>
        <taxon>Gardenieae complex</taxon>
        <taxon>Bertiereae - Coffeeae clade</taxon>
        <taxon>Coffeeae</taxon>
        <taxon>Coffea</taxon>
    </lineage>
</organism>
<feature type="domain" description="MATH" evidence="1">
    <location>
        <begin position="186"/>
        <end position="309"/>
    </location>
</feature>
<dbReference type="PANTHER" id="PTHR46162:SF40">
    <property type="entry name" value="TRAF-LIKE FAMILY PROTEIN"/>
    <property type="match status" value="1"/>
</dbReference>
<accession>A0ABM4VEQ2</accession>
<dbReference type="InterPro" id="IPR008974">
    <property type="entry name" value="TRAF-like"/>
</dbReference>
<evidence type="ECO:0000313" key="2">
    <source>
        <dbReference type="Proteomes" id="UP001652660"/>
    </source>
</evidence>
<dbReference type="RefSeq" id="XP_071917994.1">
    <property type="nucleotide sequence ID" value="XM_072061893.1"/>
</dbReference>